<name>A0A4Y2HBE2_ARAVE</name>
<evidence type="ECO:0000313" key="1">
    <source>
        <dbReference type="EMBL" id="GBM62615.1"/>
    </source>
</evidence>
<protein>
    <submittedName>
        <fullName evidence="1">Uncharacterized protein</fullName>
    </submittedName>
</protein>
<evidence type="ECO:0000313" key="2">
    <source>
        <dbReference type="Proteomes" id="UP000499080"/>
    </source>
</evidence>
<dbReference type="EMBL" id="BGPR01001827">
    <property type="protein sequence ID" value="GBM62615.1"/>
    <property type="molecule type" value="Genomic_DNA"/>
</dbReference>
<sequence>MLQAIWSAWIQNPSSMRISDENWTVVVETFGYLMPFVFPLARSDIKQKYDHGEGERCSFSKAKITHGGGVVWVRVSLAEMREGRGDPFCKRDEKETVISTLEPP</sequence>
<reference evidence="1 2" key="1">
    <citation type="journal article" date="2019" name="Sci. Rep.">
        <title>Orb-weaving spider Araneus ventricosus genome elucidates the spidroin gene catalogue.</title>
        <authorList>
            <person name="Kono N."/>
            <person name="Nakamura H."/>
            <person name="Ohtoshi R."/>
            <person name="Moran D.A.P."/>
            <person name="Shinohara A."/>
            <person name="Yoshida Y."/>
            <person name="Fujiwara M."/>
            <person name="Mori M."/>
            <person name="Tomita M."/>
            <person name="Arakawa K."/>
        </authorList>
    </citation>
    <scope>NUCLEOTIDE SEQUENCE [LARGE SCALE GENOMIC DNA]</scope>
</reference>
<keyword evidence="2" id="KW-1185">Reference proteome</keyword>
<organism evidence="1 2">
    <name type="scientific">Araneus ventricosus</name>
    <name type="common">Orbweaver spider</name>
    <name type="synonym">Epeira ventricosa</name>
    <dbReference type="NCBI Taxonomy" id="182803"/>
    <lineage>
        <taxon>Eukaryota</taxon>
        <taxon>Metazoa</taxon>
        <taxon>Ecdysozoa</taxon>
        <taxon>Arthropoda</taxon>
        <taxon>Chelicerata</taxon>
        <taxon>Arachnida</taxon>
        <taxon>Araneae</taxon>
        <taxon>Araneomorphae</taxon>
        <taxon>Entelegynae</taxon>
        <taxon>Araneoidea</taxon>
        <taxon>Araneidae</taxon>
        <taxon>Araneus</taxon>
    </lineage>
</organism>
<dbReference type="Proteomes" id="UP000499080">
    <property type="component" value="Unassembled WGS sequence"/>
</dbReference>
<dbReference type="AlphaFoldDB" id="A0A4Y2HBE2"/>
<comment type="caution">
    <text evidence="1">The sequence shown here is derived from an EMBL/GenBank/DDBJ whole genome shotgun (WGS) entry which is preliminary data.</text>
</comment>
<proteinExistence type="predicted"/>
<gene>
    <name evidence="1" type="ORF">AVEN_187025_1</name>
</gene>
<accession>A0A4Y2HBE2</accession>